<accession>A0A4R5W162</accession>
<keyword evidence="2" id="KW-0732">Signal</keyword>
<comment type="subcellular location">
    <subcellularLocation>
        <location evidence="1">Cell outer membrane</location>
    </subcellularLocation>
</comment>
<keyword evidence="4" id="KW-1185">Reference proteome</keyword>
<reference evidence="3 4" key="1">
    <citation type="submission" date="2019-03" db="EMBL/GenBank/DDBJ databases">
        <title>Sapientia aquatica gen. nov., sp. nov., isolated from a crater lake.</title>
        <authorList>
            <person name="Felfoldi T."/>
            <person name="Szabo A."/>
            <person name="Toth E."/>
            <person name="Schumann P."/>
            <person name="Keki Z."/>
            <person name="Marialigeti K."/>
            <person name="Mathe I."/>
        </authorList>
    </citation>
    <scope>NUCLEOTIDE SEQUENCE [LARGE SCALE GENOMIC DNA]</scope>
    <source>
        <strain evidence="3 4">SA-152</strain>
    </source>
</reference>
<organism evidence="3 4">
    <name type="scientific">Sapientia aquatica</name>
    <dbReference type="NCBI Taxonomy" id="1549640"/>
    <lineage>
        <taxon>Bacteria</taxon>
        <taxon>Pseudomonadati</taxon>
        <taxon>Pseudomonadota</taxon>
        <taxon>Betaproteobacteria</taxon>
        <taxon>Burkholderiales</taxon>
        <taxon>Oxalobacteraceae</taxon>
        <taxon>Sapientia</taxon>
    </lineage>
</organism>
<gene>
    <name evidence="3" type="ORF">E2I14_11920</name>
</gene>
<dbReference type="GO" id="GO:0055085">
    <property type="term" value="P:transmembrane transport"/>
    <property type="evidence" value="ECO:0007669"/>
    <property type="project" value="TreeGrafter"/>
</dbReference>
<protein>
    <submittedName>
        <fullName evidence="3">OmpW family protein</fullName>
    </submittedName>
</protein>
<dbReference type="Gene3D" id="2.40.160.20">
    <property type="match status" value="1"/>
</dbReference>
<feature type="chain" id="PRO_5020274595" evidence="2">
    <location>
        <begin position="29"/>
        <end position="246"/>
    </location>
</feature>
<dbReference type="PANTHER" id="PTHR36920">
    <property type="match status" value="1"/>
</dbReference>
<evidence type="ECO:0000313" key="3">
    <source>
        <dbReference type="EMBL" id="TDK65644.1"/>
    </source>
</evidence>
<dbReference type="InterPro" id="IPR011250">
    <property type="entry name" value="OMP/PagP_B-barrel"/>
</dbReference>
<dbReference type="Pfam" id="PF03922">
    <property type="entry name" value="OmpW"/>
    <property type="match status" value="1"/>
</dbReference>
<dbReference type="OrthoDB" id="9807574at2"/>
<dbReference type="InterPro" id="IPR005618">
    <property type="entry name" value="OMPW"/>
</dbReference>
<evidence type="ECO:0000256" key="2">
    <source>
        <dbReference type="SAM" id="SignalP"/>
    </source>
</evidence>
<evidence type="ECO:0000313" key="4">
    <source>
        <dbReference type="Proteomes" id="UP000294829"/>
    </source>
</evidence>
<dbReference type="RefSeq" id="WP_133328745.1">
    <property type="nucleotide sequence ID" value="NZ_SMYL01000005.1"/>
</dbReference>
<sequence>MKMQTMKQRANRVGAALVLSSASWVAQAQSAGDNVLSLGWIHIMPQNRSSPSILESVAGKPQNMVLAGTGSAVQNGDTGGINLAHFFTDNFSIESVGGIPSPLKTKGEGKLAPFGVIGQATPMAPTLFARYHFWDSKVSLRPYLGMGINYTRFVHSKLTNNAFVESVGGPGSSGTLSVSSSWNPAFLAGLNYALDSHWSLGLSLSYIPLKETATTTVTTANKVVIVTTGDDKIRPISTYLNLAYCF</sequence>
<dbReference type="Proteomes" id="UP000294829">
    <property type="component" value="Unassembled WGS sequence"/>
</dbReference>
<proteinExistence type="predicted"/>
<dbReference type="EMBL" id="SMYL01000005">
    <property type="protein sequence ID" value="TDK65644.1"/>
    <property type="molecule type" value="Genomic_DNA"/>
</dbReference>
<feature type="signal peptide" evidence="2">
    <location>
        <begin position="1"/>
        <end position="28"/>
    </location>
</feature>
<name>A0A4R5W162_9BURK</name>
<comment type="caution">
    <text evidence="3">The sequence shown here is derived from an EMBL/GenBank/DDBJ whole genome shotgun (WGS) entry which is preliminary data.</text>
</comment>
<dbReference type="SUPFAM" id="SSF56925">
    <property type="entry name" value="OMPA-like"/>
    <property type="match status" value="1"/>
</dbReference>
<dbReference type="PANTHER" id="PTHR36920:SF1">
    <property type="entry name" value="OUTER MEMBRANE PROTEIN W"/>
    <property type="match status" value="1"/>
</dbReference>
<evidence type="ECO:0000256" key="1">
    <source>
        <dbReference type="ARBA" id="ARBA00004442"/>
    </source>
</evidence>
<dbReference type="AlphaFoldDB" id="A0A4R5W162"/>
<dbReference type="GO" id="GO:0009279">
    <property type="term" value="C:cell outer membrane"/>
    <property type="evidence" value="ECO:0007669"/>
    <property type="project" value="UniProtKB-SubCell"/>
</dbReference>